<evidence type="ECO:0000256" key="13">
    <source>
        <dbReference type="SAM" id="MobiDB-lite"/>
    </source>
</evidence>
<evidence type="ECO:0000313" key="18">
    <source>
        <dbReference type="Proteomes" id="UP001500235"/>
    </source>
</evidence>
<keyword evidence="3 11" id="KW-1134">Transmembrane beta strand</keyword>
<comment type="subcellular location">
    <subcellularLocation>
        <location evidence="1 11">Cell outer membrane</location>
        <topology evidence="1 11">Multi-pass membrane protein</topology>
    </subcellularLocation>
</comment>
<keyword evidence="5 11" id="KW-0812">Transmembrane</keyword>
<evidence type="ECO:0000256" key="14">
    <source>
        <dbReference type="SAM" id="SignalP"/>
    </source>
</evidence>
<evidence type="ECO:0000256" key="8">
    <source>
        <dbReference type="ARBA" id="ARBA00023077"/>
    </source>
</evidence>
<evidence type="ECO:0000256" key="5">
    <source>
        <dbReference type="ARBA" id="ARBA00022692"/>
    </source>
</evidence>
<gene>
    <name evidence="17" type="ORF">GCM10022280_10820</name>
</gene>
<feature type="region of interest" description="Disordered" evidence="13">
    <location>
        <begin position="28"/>
        <end position="56"/>
    </location>
</feature>
<proteinExistence type="inferred from homology"/>
<evidence type="ECO:0000256" key="6">
    <source>
        <dbReference type="ARBA" id="ARBA00023004"/>
    </source>
</evidence>
<feature type="domain" description="TonB-dependent receptor plug" evidence="16">
    <location>
        <begin position="70"/>
        <end position="177"/>
    </location>
</feature>
<evidence type="ECO:0000259" key="16">
    <source>
        <dbReference type="Pfam" id="PF07715"/>
    </source>
</evidence>
<dbReference type="Proteomes" id="UP001500235">
    <property type="component" value="Unassembled WGS sequence"/>
</dbReference>
<keyword evidence="9 11" id="KW-0472">Membrane</keyword>
<dbReference type="PANTHER" id="PTHR32552">
    <property type="entry name" value="FERRICHROME IRON RECEPTOR-RELATED"/>
    <property type="match status" value="1"/>
</dbReference>
<dbReference type="Pfam" id="PF07715">
    <property type="entry name" value="Plug"/>
    <property type="match status" value="1"/>
</dbReference>
<comment type="caution">
    <text evidence="17">The sequence shown here is derived from an EMBL/GenBank/DDBJ whole genome shotgun (WGS) entry which is preliminary data.</text>
</comment>
<keyword evidence="8 12" id="KW-0798">TonB box</keyword>
<keyword evidence="7" id="KW-0406">Ion transport</keyword>
<sequence>MMNRSRLLLAGTSLAVLTLAVPAAAQTVPEPAPAPAPNPSGDAQSGTTQSAEPDSNGDIVVTAQRRAESLQSVPISVSAFSGEALERQQIQNATDLQLSLPNVTFTKTNFTSSSFTIRGIGDLCVGFSCDRATGIHLNDMPLVENRLFETEYFDLERVEVLRGPQGTLFGRNATSGVVNFITARPSLERIGASANAEIGNYNSKRLTGMVNVPLAPWAAVRVAGYSLKRSGYTRNLFDDSRIDGRDIYALRGTLRLRPSARTTLDLIGYVFREDDDRSRVQKQLCARDSTAILGCRPDKLAFETVNGNSTLAGILSSQQVFASATPAALTSALALYGITPAALGLTNIYGADPFFGQVVNPDDLRTVNTDFNPTYRASENIFMGRLEQELGDQFSLTVTGGLSRSKVDSRTDYTLSAGQSAAGNSGLQALAAAAAIPGALFPGGSNPFAVAAQRLIPNGPNGTVCTSETNLQYSGIFGGNVNRCTLAGTEYDRSQSEYRQKSIEAHLDSNFDGPFNFILGGIYTDGRFRNSNYYVASYGLDYAAGILGAISTIGQRFAGNAAFPQVYLAPPFFNSEVRDFRLKSTGLFGDATFEVNDRLKFTAGLRWSRDKKSQVARAPLLAFPAVVGVADANSSPFLLSYDADPRTAGPQAYAEDSVRFSRLTGRAVVDYQVGRNSLLYASYSRGYKAGGINPPIDPRFAVSPTFAPESINAYEIGSKNTLLDGLLRMNASAFWYDYKGLQLSRIVGRTSVNDNTDASIYGVELEGLLRPTRDFQLNFSASYLKSKIKGLSLVDPHDPSGGRSDVVIIKDLSDASNCAVIPVTTLPPGTAAAFVGAVNGSVGLGAPVPVPGTSATGAFSSCASLAATAANPPAALRAAFGVPTGPLPFTVSTGVDQDLSGNELPQSPRWKLAAGAQYTIRVGSGGATIVPRADIAYTGRYYARSFNKPIDRIDAFTVVNAQIQYNAPGERWNVRAFVQNLTGNDAITGLYTGDQSSGLYTNAFTLEPRRYGLSAGVKF</sequence>
<feature type="domain" description="TonB-dependent receptor-like beta-barrel" evidence="15">
    <location>
        <begin position="895"/>
        <end position="981"/>
    </location>
</feature>
<dbReference type="InterPro" id="IPR039426">
    <property type="entry name" value="TonB-dep_rcpt-like"/>
</dbReference>
<dbReference type="PROSITE" id="PS52016">
    <property type="entry name" value="TONB_DEPENDENT_REC_3"/>
    <property type="match status" value="1"/>
</dbReference>
<dbReference type="InterPro" id="IPR036942">
    <property type="entry name" value="Beta-barrel_TonB_sf"/>
</dbReference>
<keyword evidence="17" id="KW-0675">Receptor</keyword>
<organism evidence="17 18">
    <name type="scientific">Sphingomonas swuensis</name>
    <dbReference type="NCBI Taxonomy" id="977800"/>
    <lineage>
        <taxon>Bacteria</taxon>
        <taxon>Pseudomonadati</taxon>
        <taxon>Pseudomonadota</taxon>
        <taxon>Alphaproteobacteria</taxon>
        <taxon>Sphingomonadales</taxon>
        <taxon>Sphingomonadaceae</taxon>
        <taxon>Sphingomonas</taxon>
    </lineage>
</organism>
<dbReference type="Pfam" id="PF00593">
    <property type="entry name" value="TonB_dep_Rec_b-barrel"/>
    <property type="match status" value="2"/>
</dbReference>
<evidence type="ECO:0000256" key="12">
    <source>
        <dbReference type="RuleBase" id="RU003357"/>
    </source>
</evidence>
<comment type="similarity">
    <text evidence="11 12">Belongs to the TonB-dependent receptor family.</text>
</comment>
<dbReference type="InterPro" id="IPR012910">
    <property type="entry name" value="Plug_dom"/>
</dbReference>
<feature type="signal peptide" evidence="14">
    <location>
        <begin position="1"/>
        <end position="25"/>
    </location>
</feature>
<evidence type="ECO:0000313" key="17">
    <source>
        <dbReference type="EMBL" id="GAA4014256.1"/>
    </source>
</evidence>
<dbReference type="Gene3D" id="2.40.170.20">
    <property type="entry name" value="TonB-dependent receptor, beta-barrel domain"/>
    <property type="match status" value="3"/>
</dbReference>
<protein>
    <submittedName>
        <fullName evidence="17">TonB-dependent receptor</fullName>
    </submittedName>
</protein>
<evidence type="ECO:0000256" key="9">
    <source>
        <dbReference type="ARBA" id="ARBA00023136"/>
    </source>
</evidence>
<evidence type="ECO:0000256" key="7">
    <source>
        <dbReference type="ARBA" id="ARBA00023065"/>
    </source>
</evidence>
<dbReference type="EMBL" id="BAABBQ010000001">
    <property type="protein sequence ID" value="GAA4014256.1"/>
    <property type="molecule type" value="Genomic_DNA"/>
</dbReference>
<keyword evidence="2 11" id="KW-0813">Transport</keyword>
<evidence type="ECO:0000259" key="15">
    <source>
        <dbReference type="Pfam" id="PF00593"/>
    </source>
</evidence>
<reference evidence="18" key="1">
    <citation type="journal article" date="2019" name="Int. J. Syst. Evol. Microbiol.">
        <title>The Global Catalogue of Microorganisms (GCM) 10K type strain sequencing project: providing services to taxonomists for standard genome sequencing and annotation.</title>
        <authorList>
            <consortium name="The Broad Institute Genomics Platform"/>
            <consortium name="The Broad Institute Genome Sequencing Center for Infectious Disease"/>
            <person name="Wu L."/>
            <person name="Ma J."/>
        </authorList>
    </citation>
    <scope>NUCLEOTIDE SEQUENCE [LARGE SCALE GENOMIC DNA]</scope>
    <source>
        <strain evidence="18">JCM 17563</strain>
    </source>
</reference>
<accession>A0ABP7SNG0</accession>
<keyword evidence="10 11" id="KW-0998">Cell outer membrane</keyword>
<feature type="domain" description="TonB-dependent receptor-like beta-barrel" evidence="15">
    <location>
        <begin position="351"/>
        <end position="786"/>
    </location>
</feature>
<evidence type="ECO:0000256" key="10">
    <source>
        <dbReference type="ARBA" id="ARBA00023237"/>
    </source>
</evidence>
<evidence type="ECO:0000256" key="1">
    <source>
        <dbReference type="ARBA" id="ARBA00004571"/>
    </source>
</evidence>
<feature type="chain" id="PRO_5045313358" evidence="14">
    <location>
        <begin position="26"/>
        <end position="1019"/>
    </location>
</feature>
<evidence type="ECO:0000256" key="3">
    <source>
        <dbReference type="ARBA" id="ARBA00022452"/>
    </source>
</evidence>
<evidence type="ECO:0000256" key="2">
    <source>
        <dbReference type="ARBA" id="ARBA00022448"/>
    </source>
</evidence>
<evidence type="ECO:0000256" key="4">
    <source>
        <dbReference type="ARBA" id="ARBA00022496"/>
    </source>
</evidence>
<dbReference type="SUPFAM" id="SSF56935">
    <property type="entry name" value="Porins"/>
    <property type="match status" value="1"/>
</dbReference>
<dbReference type="PANTHER" id="PTHR32552:SF81">
    <property type="entry name" value="TONB-DEPENDENT OUTER MEMBRANE RECEPTOR"/>
    <property type="match status" value="1"/>
</dbReference>
<evidence type="ECO:0000256" key="11">
    <source>
        <dbReference type="PROSITE-ProRule" id="PRU01360"/>
    </source>
</evidence>
<keyword evidence="18" id="KW-1185">Reference proteome</keyword>
<keyword evidence="14" id="KW-0732">Signal</keyword>
<name>A0ABP7SNG0_9SPHN</name>
<feature type="compositionally biased region" description="Polar residues" evidence="13">
    <location>
        <begin position="41"/>
        <end position="53"/>
    </location>
</feature>
<keyword evidence="6" id="KW-0408">Iron</keyword>
<keyword evidence="4" id="KW-0410">Iron transport</keyword>
<dbReference type="InterPro" id="IPR000531">
    <property type="entry name" value="Beta-barrel_TonB"/>
</dbReference>